<dbReference type="STRING" id="1392877.SAMN05216221_1710"/>
<dbReference type="Proteomes" id="UP000243359">
    <property type="component" value="Chromosome I"/>
</dbReference>
<feature type="modified residue" description="4-aspartylphosphate" evidence="1">
    <location>
        <position position="62"/>
    </location>
</feature>
<evidence type="ECO:0000313" key="6">
    <source>
        <dbReference type="Proteomes" id="UP000243359"/>
    </source>
</evidence>
<dbReference type="PANTHER" id="PTHR45228">
    <property type="entry name" value="CYCLIC DI-GMP PHOSPHODIESTERASE TM_0186-RELATED"/>
    <property type="match status" value="1"/>
</dbReference>
<dbReference type="Pfam" id="PF00072">
    <property type="entry name" value="Response_reg"/>
    <property type="match status" value="1"/>
</dbReference>
<organism evidence="5 6">
    <name type="scientific">Pseudomonas oryzae</name>
    <dbReference type="NCBI Taxonomy" id="1392877"/>
    <lineage>
        <taxon>Bacteria</taxon>
        <taxon>Pseudomonadati</taxon>
        <taxon>Pseudomonadota</taxon>
        <taxon>Gammaproteobacteria</taxon>
        <taxon>Pseudomonadales</taxon>
        <taxon>Pseudomonadaceae</taxon>
        <taxon>Pseudomonas</taxon>
    </lineage>
</organism>
<dbReference type="PROSITE" id="PS51832">
    <property type="entry name" value="HD_GYP"/>
    <property type="match status" value="1"/>
</dbReference>
<reference evidence="6" key="1">
    <citation type="submission" date="2016-10" db="EMBL/GenBank/DDBJ databases">
        <authorList>
            <person name="Varghese N."/>
            <person name="Submissions S."/>
        </authorList>
    </citation>
    <scope>NUCLEOTIDE SEQUENCE [LARGE SCALE GENOMIC DNA]</scope>
    <source>
        <strain evidence="6">KCTC 32247</strain>
    </source>
</reference>
<dbReference type="PROSITE" id="PS50110">
    <property type="entry name" value="RESPONSE_REGULATORY"/>
    <property type="match status" value="1"/>
</dbReference>
<evidence type="ECO:0000313" key="5">
    <source>
        <dbReference type="EMBL" id="SDS38793.1"/>
    </source>
</evidence>
<dbReference type="GO" id="GO:0008081">
    <property type="term" value="F:phosphoric diester hydrolase activity"/>
    <property type="evidence" value="ECO:0007669"/>
    <property type="project" value="UniProtKB-ARBA"/>
</dbReference>
<dbReference type="SMART" id="SM00471">
    <property type="entry name" value="HDc"/>
    <property type="match status" value="1"/>
</dbReference>
<dbReference type="InterPro" id="IPR052020">
    <property type="entry name" value="Cyclic_di-GMP/3'3'-cGAMP_PDE"/>
</dbReference>
<gene>
    <name evidence="5" type="ORF">SAMN05216221_1710</name>
</gene>
<dbReference type="EMBL" id="LT629751">
    <property type="protein sequence ID" value="SDS38793.1"/>
    <property type="molecule type" value="Genomic_DNA"/>
</dbReference>
<dbReference type="OrthoDB" id="9802066at2"/>
<evidence type="ECO:0000256" key="2">
    <source>
        <dbReference type="SAM" id="Coils"/>
    </source>
</evidence>
<accession>A0A1H1RSX6</accession>
<dbReference type="InterPro" id="IPR001789">
    <property type="entry name" value="Sig_transdc_resp-reg_receiver"/>
</dbReference>
<dbReference type="InterPro" id="IPR003607">
    <property type="entry name" value="HD/PDEase_dom"/>
</dbReference>
<feature type="coiled-coil region" evidence="2">
    <location>
        <begin position="134"/>
        <end position="161"/>
    </location>
</feature>
<proteinExistence type="predicted"/>
<dbReference type="RefSeq" id="WP_090348541.1">
    <property type="nucleotide sequence ID" value="NZ_LT629751.1"/>
</dbReference>
<dbReference type="InterPro" id="IPR037522">
    <property type="entry name" value="HD_GYP_dom"/>
</dbReference>
<dbReference type="Gene3D" id="3.40.50.2300">
    <property type="match status" value="1"/>
</dbReference>
<evidence type="ECO:0000259" key="4">
    <source>
        <dbReference type="PROSITE" id="PS51832"/>
    </source>
</evidence>
<feature type="domain" description="Response regulatory" evidence="3">
    <location>
        <begin position="12"/>
        <end position="128"/>
    </location>
</feature>
<feature type="domain" description="HD-GYP" evidence="4">
    <location>
        <begin position="155"/>
        <end position="353"/>
    </location>
</feature>
<dbReference type="SUPFAM" id="SSF109604">
    <property type="entry name" value="HD-domain/PDEase-like"/>
    <property type="match status" value="1"/>
</dbReference>
<keyword evidence="2" id="KW-0175">Coiled coil</keyword>
<evidence type="ECO:0000259" key="3">
    <source>
        <dbReference type="PROSITE" id="PS50110"/>
    </source>
</evidence>
<dbReference type="AlphaFoldDB" id="A0A1H1RSX6"/>
<dbReference type="SUPFAM" id="SSF52172">
    <property type="entry name" value="CheY-like"/>
    <property type="match status" value="1"/>
</dbReference>
<dbReference type="InterPro" id="IPR011006">
    <property type="entry name" value="CheY-like_superfamily"/>
</dbReference>
<keyword evidence="6" id="KW-1185">Reference proteome</keyword>
<dbReference type="SMART" id="SM00448">
    <property type="entry name" value="REC"/>
    <property type="match status" value="1"/>
</dbReference>
<keyword evidence="1" id="KW-0597">Phosphoprotein</keyword>
<dbReference type="Pfam" id="PF13487">
    <property type="entry name" value="HD_5"/>
    <property type="match status" value="1"/>
</dbReference>
<dbReference type="Gene3D" id="1.10.3210.10">
    <property type="entry name" value="Hypothetical protein af1432"/>
    <property type="match status" value="1"/>
</dbReference>
<protein>
    <submittedName>
        <fullName evidence="5">Putative two-component system response regulator</fullName>
    </submittedName>
</protein>
<name>A0A1H1RSX6_9PSED</name>
<dbReference type="CDD" id="cd00077">
    <property type="entry name" value="HDc"/>
    <property type="match status" value="1"/>
</dbReference>
<dbReference type="GO" id="GO:0000160">
    <property type="term" value="P:phosphorelay signal transduction system"/>
    <property type="evidence" value="ECO:0007669"/>
    <property type="project" value="InterPro"/>
</dbReference>
<evidence type="ECO:0000256" key="1">
    <source>
        <dbReference type="PROSITE-ProRule" id="PRU00169"/>
    </source>
</evidence>
<sequence>MRDIPEHLRKANVVLLEAVDGDLAQLATALHAAGLKNARVFSGPTQGLPWLLENPWDLLLLDLEIARPGGLEILSLLRKYLPESQPIIAVASRNDVDSRRRALDLGVSDYLNKSVDPQELLLRVRNHLSLWFARIELDNERRLLEQRVEERTREVQRTTEMVIRCLVRVTEYRDNQNGHHMIRIGETAALLARAYGCPPQWVKQLRLAATMHDVGMVGIPDRILLKPGPLDEEETQVMQQHTALGHQFLSDSSGNPLLKLAAEIARYHHERWDGSGYPQGLKGEEIPLSARIVALCDVYDALRAERPFKPAWSAKEAQLYIREQSGRHFDPELVGLMDRRMFEGFENLRMIWSD</sequence>